<reference evidence="3" key="1">
    <citation type="submission" date="2022-07" db="EMBL/GenBank/DDBJ databases">
        <authorList>
            <person name="Macas J."/>
            <person name="Novak P."/>
            <person name="Neumann P."/>
        </authorList>
    </citation>
    <scope>NUCLEOTIDE SEQUENCE</scope>
</reference>
<dbReference type="InterPro" id="IPR029480">
    <property type="entry name" value="Transpos_assoc"/>
</dbReference>
<dbReference type="OrthoDB" id="991426at2759"/>
<organism evidence="3 4">
    <name type="scientific">Cuscuta europaea</name>
    <name type="common">European dodder</name>
    <dbReference type="NCBI Taxonomy" id="41803"/>
    <lineage>
        <taxon>Eukaryota</taxon>
        <taxon>Viridiplantae</taxon>
        <taxon>Streptophyta</taxon>
        <taxon>Embryophyta</taxon>
        <taxon>Tracheophyta</taxon>
        <taxon>Spermatophyta</taxon>
        <taxon>Magnoliopsida</taxon>
        <taxon>eudicotyledons</taxon>
        <taxon>Gunneridae</taxon>
        <taxon>Pentapetalae</taxon>
        <taxon>asterids</taxon>
        <taxon>lamiids</taxon>
        <taxon>Solanales</taxon>
        <taxon>Convolvulaceae</taxon>
        <taxon>Cuscuteae</taxon>
        <taxon>Cuscuta</taxon>
        <taxon>Cuscuta subgen. Cuscuta</taxon>
    </lineage>
</organism>
<evidence type="ECO:0000313" key="3">
    <source>
        <dbReference type="EMBL" id="CAH9051298.1"/>
    </source>
</evidence>
<dbReference type="Proteomes" id="UP001152484">
    <property type="component" value="Unassembled WGS sequence"/>
</dbReference>
<sequence length="522" mass="59425">MDRSWMYGLRNTSQFFNGVHEFVKVAVAHQKQQGQKGILCPCSMCRNIKRENDVNIVLQHLFEKGFRENYMTWTFHGENRVDVEYLFPGATSSHLKRKATHITTTSNDIDDGVADNDVNEDRIDELLNDVHDNFDYQPKSYENLIEAANIPLFTGSEFSKLSVVLKLFYLKAKHGWSNVSFTELLILLQEMLPEGNTLPDTSYKARKLLCPMGTEWEKIHACPADCILYRNEYENLNECPKCHASRYKKKKKGINVGFDAEYTKTPGRVRGVGGGVGHKRVFERETRSSRKIGNLSDTDLKKLQDQWMKDMEKAFAQRGFQSTTFPSTHSQTVDTMNSTAPIPRIFVVDGSSCKLAVESQTEDGHKDLKYVAMALAYNTAPGTMIHNIPMSANTIKVNISMIYTGFEQCTLLVPNENAEIYVLTDAIGSFVEWPSHLVFFEGEDQVKSKRKDVIQKNKAFIPRESPRVVVPPSTYPLVSDTILQSLTEDLLELHETLEWYEPEVCKFSIALPVDAFHYPQNS</sequence>
<dbReference type="Pfam" id="PF26133">
    <property type="entry name" value="DUF8039"/>
    <property type="match status" value="1"/>
</dbReference>
<dbReference type="InterPro" id="IPR058352">
    <property type="entry name" value="DUF8039"/>
</dbReference>
<dbReference type="Pfam" id="PF13963">
    <property type="entry name" value="Transpos_assoc"/>
    <property type="match status" value="1"/>
</dbReference>
<dbReference type="PANTHER" id="PTHR10775:SF180">
    <property type="entry name" value="TRANSPOSON, EN_SPM-LIKE, TRANSPOSASE-ASSOCIATED DOMAIN PROTEIN-RELATED"/>
    <property type="match status" value="1"/>
</dbReference>
<evidence type="ECO:0000259" key="2">
    <source>
        <dbReference type="Pfam" id="PF26133"/>
    </source>
</evidence>
<protein>
    <recommendedName>
        <fullName evidence="5">Transposase-associated domain-containing protein</fullName>
    </recommendedName>
</protein>
<evidence type="ECO:0000313" key="4">
    <source>
        <dbReference type="Proteomes" id="UP001152484"/>
    </source>
</evidence>
<name>A0A9P0YCN4_CUSEU</name>
<proteinExistence type="predicted"/>
<accession>A0A9P0YCN4</accession>
<feature type="domain" description="Transposase-associated" evidence="1">
    <location>
        <begin position="3"/>
        <end position="78"/>
    </location>
</feature>
<keyword evidence="4" id="KW-1185">Reference proteome</keyword>
<dbReference type="PANTHER" id="PTHR10775">
    <property type="entry name" value="OS08G0208400 PROTEIN"/>
    <property type="match status" value="1"/>
</dbReference>
<dbReference type="EMBL" id="CAMAPE010000001">
    <property type="protein sequence ID" value="CAH9051298.1"/>
    <property type="molecule type" value="Genomic_DNA"/>
</dbReference>
<comment type="caution">
    <text evidence="3">The sequence shown here is derived from an EMBL/GenBank/DDBJ whole genome shotgun (WGS) entry which is preliminary data.</text>
</comment>
<gene>
    <name evidence="3" type="ORF">CEURO_LOCUS198</name>
</gene>
<evidence type="ECO:0000259" key="1">
    <source>
        <dbReference type="Pfam" id="PF13963"/>
    </source>
</evidence>
<dbReference type="AlphaFoldDB" id="A0A9P0YCN4"/>
<evidence type="ECO:0008006" key="5">
    <source>
        <dbReference type="Google" id="ProtNLM"/>
    </source>
</evidence>
<feature type="domain" description="DUF8039" evidence="2">
    <location>
        <begin position="351"/>
        <end position="440"/>
    </location>
</feature>